<dbReference type="RefSeq" id="WP_120790643.1">
    <property type="nucleotide sequence ID" value="NZ_CP032624.1"/>
</dbReference>
<dbReference type="InterPro" id="IPR036259">
    <property type="entry name" value="MFS_trans_sf"/>
</dbReference>
<dbReference type="Gene3D" id="1.20.1250.20">
    <property type="entry name" value="MFS general substrate transporter like domains"/>
    <property type="match status" value="2"/>
</dbReference>
<evidence type="ECO:0000313" key="3">
    <source>
        <dbReference type="EMBL" id="AYG05115.1"/>
    </source>
</evidence>
<dbReference type="PANTHER" id="PTHR11328">
    <property type="entry name" value="MAJOR FACILITATOR SUPERFAMILY DOMAIN-CONTAINING PROTEIN"/>
    <property type="match status" value="1"/>
</dbReference>
<feature type="region of interest" description="Disordered" evidence="1">
    <location>
        <begin position="459"/>
        <end position="504"/>
    </location>
</feature>
<evidence type="ECO:0000313" key="4">
    <source>
        <dbReference type="Proteomes" id="UP000275069"/>
    </source>
</evidence>
<dbReference type="SUPFAM" id="SSF103473">
    <property type="entry name" value="MFS general substrate transporter"/>
    <property type="match status" value="1"/>
</dbReference>
<feature type="transmembrane region" description="Helical" evidence="2">
    <location>
        <begin position="280"/>
        <end position="297"/>
    </location>
</feature>
<keyword evidence="4" id="KW-1185">Reference proteome</keyword>
<reference evidence="3 4" key="1">
    <citation type="submission" date="2018-09" db="EMBL/GenBank/DDBJ databases">
        <title>Genome sequencing of strain 2DFW10M-5.</title>
        <authorList>
            <person name="Heo J."/>
            <person name="Kim S.-J."/>
            <person name="Kwon S.-W."/>
        </authorList>
    </citation>
    <scope>NUCLEOTIDE SEQUENCE [LARGE SCALE GENOMIC DNA]</scope>
    <source>
        <strain evidence="3 4">2DFW10M-5</strain>
    </source>
</reference>
<protein>
    <submittedName>
        <fullName evidence="3">MFS transporter</fullName>
    </submittedName>
</protein>
<feature type="compositionally biased region" description="Basic and acidic residues" evidence="1">
    <location>
        <begin position="459"/>
        <end position="470"/>
    </location>
</feature>
<feature type="transmembrane region" description="Helical" evidence="2">
    <location>
        <begin position="158"/>
        <end position="179"/>
    </location>
</feature>
<feature type="transmembrane region" description="Helical" evidence="2">
    <location>
        <begin position="420"/>
        <end position="440"/>
    </location>
</feature>
<feature type="transmembrane region" description="Helical" evidence="2">
    <location>
        <begin position="113"/>
        <end position="138"/>
    </location>
</feature>
<proteinExistence type="predicted"/>
<dbReference type="GO" id="GO:0005886">
    <property type="term" value="C:plasma membrane"/>
    <property type="evidence" value="ECO:0007669"/>
    <property type="project" value="TreeGrafter"/>
</dbReference>
<feature type="transmembrane region" description="Helical" evidence="2">
    <location>
        <begin position="334"/>
        <end position="359"/>
    </location>
</feature>
<keyword evidence="2" id="KW-0472">Membrane</keyword>
<feature type="transmembrane region" description="Helical" evidence="2">
    <location>
        <begin position="380"/>
        <end position="408"/>
    </location>
</feature>
<dbReference type="GO" id="GO:0006814">
    <property type="term" value="P:sodium ion transport"/>
    <property type="evidence" value="ECO:0007669"/>
    <property type="project" value="InterPro"/>
</dbReference>
<dbReference type="GO" id="GO:0015293">
    <property type="term" value="F:symporter activity"/>
    <property type="evidence" value="ECO:0007669"/>
    <property type="project" value="InterPro"/>
</dbReference>
<feature type="transmembrane region" description="Helical" evidence="2">
    <location>
        <begin position="191"/>
        <end position="212"/>
    </location>
</feature>
<dbReference type="EMBL" id="CP032624">
    <property type="protein sequence ID" value="AYG05115.1"/>
    <property type="molecule type" value="Genomic_DNA"/>
</dbReference>
<dbReference type="AlphaFoldDB" id="A0A387BLS6"/>
<organism evidence="3 4">
    <name type="scientific">Gryllotalpicola protaetiae</name>
    <dbReference type="NCBI Taxonomy" id="2419771"/>
    <lineage>
        <taxon>Bacteria</taxon>
        <taxon>Bacillati</taxon>
        <taxon>Actinomycetota</taxon>
        <taxon>Actinomycetes</taxon>
        <taxon>Micrococcales</taxon>
        <taxon>Microbacteriaceae</taxon>
        <taxon>Gryllotalpicola</taxon>
    </lineage>
</organism>
<dbReference type="Pfam" id="PF13347">
    <property type="entry name" value="MFS_2"/>
    <property type="match status" value="1"/>
</dbReference>
<dbReference type="CDD" id="cd17332">
    <property type="entry name" value="MFS_MelB_like"/>
    <property type="match status" value="1"/>
</dbReference>
<dbReference type="NCBIfam" id="TIGR00792">
    <property type="entry name" value="gph"/>
    <property type="match status" value="1"/>
</dbReference>
<evidence type="ECO:0000256" key="1">
    <source>
        <dbReference type="SAM" id="MobiDB-lite"/>
    </source>
</evidence>
<sequence>MSATQSESAGFYRLNWLQRIGFGAGDLAQNLIYNTIATYLLFFYTQVFGLGAGVAATMFLIVRIIDAVWAPLVGTFIDKHTTPWGRYRGWLILAGIPTAGFGVLVFWDGFSGSLLYAYVMYIGLELAYTLLNVPYGALNASLTRDNHEISVLTTTRMFMANIGGLVVAFGVPVIVQAIAPNNEWGVPAAAGAWLATMSILIVIGFLILIFCFTQTKERVVMDASLQDEVKITDLAVEFRRNRPLRTLAFFFVTAFAMMAVGNSGAAFYMTEVVKREDLAGLFNALGVLPAFVFLPLVPMIRRRIGKRPLFIAFLLIGIIGLAMLYFIPNPHENVAWVMVAQVVRSIGVIVATGYMWALVPEVISYGEWKTGRRISGIVNALTGIFFRAGFALGGVVPGIVLALTGFVTDSAQQSARTQQGILWLVSVIPAILLILAVFIISRYDLSDAQLVQINREIEQRQREGSAEGTDRTPALPNSSLADPAFTGSLDITQRAPGNEKTPGT</sequence>
<feature type="transmembrane region" description="Helical" evidence="2">
    <location>
        <begin position="89"/>
        <end position="107"/>
    </location>
</feature>
<dbReference type="OrthoDB" id="181905at2"/>
<feature type="transmembrane region" description="Helical" evidence="2">
    <location>
        <begin position="247"/>
        <end position="268"/>
    </location>
</feature>
<keyword evidence="2" id="KW-1133">Transmembrane helix</keyword>
<dbReference type="KEGG" id="gry:D7I44_17420"/>
<accession>A0A387BLS6</accession>
<gene>
    <name evidence="3" type="ORF">D7I44_17420</name>
</gene>
<dbReference type="Proteomes" id="UP000275069">
    <property type="component" value="Chromosome"/>
</dbReference>
<evidence type="ECO:0000256" key="2">
    <source>
        <dbReference type="SAM" id="Phobius"/>
    </source>
</evidence>
<feature type="transmembrane region" description="Helical" evidence="2">
    <location>
        <begin position="309"/>
        <end position="328"/>
    </location>
</feature>
<dbReference type="InterPro" id="IPR039672">
    <property type="entry name" value="MFS_2"/>
</dbReference>
<dbReference type="GO" id="GO:0008643">
    <property type="term" value="P:carbohydrate transport"/>
    <property type="evidence" value="ECO:0007669"/>
    <property type="project" value="InterPro"/>
</dbReference>
<name>A0A387BLS6_9MICO</name>
<dbReference type="PANTHER" id="PTHR11328:SF24">
    <property type="entry name" value="MAJOR FACILITATOR SUPERFAMILY (MFS) PROFILE DOMAIN-CONTAINING PROTEIN"/>
    <property type="match status" value="1"/>
</dbReference>
<dbReference type="InterPro" id="IPR001927">
    <property type="entry name" value="Na/Gal_symport"/>
</dbReference>
<keyword evidence="2" id="KW-0812">Transmembrane</keyword>